<evidence type="ECO:0000259" key="1">
    <source>
        <dbReference type="Pfam" id="PF13723"/>
    </source>
</evidence>
<keyword evidence="3" id="KW-1185">Reference proteome</keyword>
<dbReference type="Proteomes" id="UP000243463">
    <property type="component" value="Unassembled WGS sequence"/>
</dbReference>
<dbReference type="Pfam" id="PF13723">
    <property type="entry name" value="Ketoacyl-synt_2"/>
    <property type="match status" value="1"/>
</dbReference>
<accession>A0A217EHM7</accession>
<dbReference type="InterPro" id="IPR014030">
    <property type="entry name" value="Ketoacyl_synth_N"/>
</dbReference>
<gene>
    <name evidence="2" type="ORF">SAMN05444584_1835</name>
</gene>
<protein>
    <submittedName>
        <fullName evidence="2">Beta-ketoacyl synthase, N-terminal domain</fullName>
    </submittedName>
</protein>
<evidence type="ECO:0000313" key="2">
    <source>
        <dbReference type="EMBL" id="SNQ29864.1"/>
    </source>
</evidence>
<dbReference type="RefSeq" id="WP_228149630.1">
    <property type="nucleotide sequence ID" value="NZ_FZLN01000003.1"/>
</dbReference>
<proteinExistence type="predicted"/>
<evidence type="ECO:0000313" key="3">
    <source>
        <dbReference type="Proteomes" id="UP000243463"/>
    </source>
</evidence>
<name>A0A217EHM7_9GAMM</name>
<dbReference type="EMBL" id="FZLN01000003">
    <property type="protein sequence ID" value="SNQ29864.1"/>
    <property type="molecule type" value="Genomic_DNA"/>
</dbReference>
<organism evidence="2 3">
    <name type="scientific">Acinetobacter apis</name>
    <dbReference type="NCBI Taxonomy" id="1229165"/>
    <lineage>
        <taxon>Bacteria</taxon>
        <taxon>Pseudomonadati</taxon>
        <taxon>Pseudomonadota</taxon>
        <taxon>Gammaproteobacteria</taxon>
        <taxon>Moraxellales</taxon>
        <taxon>Moraxellaceae</taxon>
        <taxon>Acinetobacter</taxon>
    </lineage>
</organism>
<feature type="domain" description="Beta-ketoacyl synthase-like N-terminal" evidence="1">
    <location>
        <begin position="20"/>
        <end position="181"/>
    </location>
</feature>
<reference evidence="3" key="1">
    <citation type="submission" date="2017-06" db="EMBL/GenBank/DDBJ databases">
        <authorList>
            <person name="Varghese N."/>
            <person name="Submissions S."/>
        </authorList>
    </citation>
    <scope>NUCLEOTIDE SEQUENCE [LARGE SCALE GENOMIC DNA]</scope>
    <source>
        <strain evidence="3">ANC 5114</strain>
    </source>
</reference>
<sequence length="209" mass="23310">MKLQLQVEQLFKSVALNNLHALEKIPAMQRRRLSPLAKLALNSALNVLSNDKVDYIVWGSRFGDEAKTLTILQDVLRGEIPSPTQFSVSVHNAISGLYSILNKDRTRSTSLSATLPEAVIEAYAFLKTQPLSSKALIVYYEAPIPNVYSDLETFESFAVACIVSLDQPNISLNINQLMTLEPSESMAEFESFWGNKTLLQSDKGVWVRC</sequence>
<dbReference type="AlphaFoldDB" id="A0A217EHM7"/>